<dbReference type="RefSeq" id="WP_176352578.1">
    <property type="nucleotide sequence ID" value="NZ_JABWDU010000002.1"/>
</dbReference>
<evidence type="ECO:0000313" key="4">
    <source>
        <dbReference type="Proteomes" id="UP000520198"/>
    </source>
</evidence>
<keyword evidence="4" id="KW-1185">Reference proteome</keyword>
<dbReference type="InterPro" id="IPR016181">
    <property type="entry name" value="Acyl_CoA_acyltransferase"/>
</dbReference>
<feature type="domain" description="N-acetyltransferase" evidence="2">
    <location>
        <begin position="1"/>
        <end position="139"/>
    </location>
</feature>
<sequence length="143" mass="15890">MKIRSATLADVDTLVALDTIAAHDPERRHHIRSWIEAGCCYVVETSGSVGAYGVLAYHFFGNGFVEMIMVAERFRRRGLGMALVKHFTAVCSTPKLFASTNLSNRHMQELLCAAGFCTSGYIDNLDENDPEIVFCFHATQLRS</sequence>
<name>A0A7Y6Q4N4_9HYPH</name>
<dbReference type="EMBL" id="JABWDU010000002">
    <property type="protein sequence ID" value="NVD38979.1"/>
    <property type="molecule type" value="Genomic_DNA"/>
</dbReference>
<dbReference type="InterPro" id="IPR000182">
    <property type="entry name" value="GNAT_dom"/>
</dbReference>
<proteinExistence type="predicted"/>
<keyword evidence="1" id="KW-0472">Membrane</keyword>
<evidence type="ECO:0000256" key="1">
    <source>
        <dbReference type="SAM" id="Phobius"/>
    </source>
</evidence>
<dbReference type="CDD" id="cd04301">
    <property type="entry name" value="NAT_SF"/>
    <property type="match status" value="1"/>
</dbReference>
<dbReference type="GO" id="GO:0016747">
    <property type="term" value="F:acyltransferase activity, transferring groups other than amino-acyl groups"/>
    <property type="evidence" value="ECO:0007669"/>
    <property type="project" value="InterPro"/>
</dbReference>
<keyword evidence="3" id="KW-0808">Transferase</keyword>
<dbReference type="PROSITE" id="PS51186">
    <property type="entry name" value="GNAT"/>
    <property type="match status" value="1"/>
</dbReference>
<dbReference type="AlphaFoldDB" id="A0A7Y6Q4N4"/>
<dbReference type="SUPFAM" id="SSF55729">
    <property type="entry name" value="Acyl-CoA N-acyltransferases (Nat)"/>
    <property type="match status" value="1"/>
</dbReference>
<dbReference type="Proteomes" id="UP000520198">
    <property type="component" value="Unassembled WGS sequence"/>
</dbReference>
<keyword evidence="1" id="KW-1133">Transmembrane helix</keyword>
<reference evidence="3 4" key="1">
    <citation type="submission" date="2020-06" db="EMBL/GenBank/DDBJ databases">
        <authorList>
            <person name="Grouzdev D.S."/>
        </authorList>
    </citation>
    <scope>NUCLEOTIDE SEQUENCE [LARGE SCALE GENOMIC DNA]</scope>
    <source>
        <strain evidence="3 4">HO-A22</strain>
    </source>
</reference>
<evidence type="ECO:0000313" key="3">
    <source>
        <dbReference type="EMBL" id="NVD38979.1"/>
    </source>
</evidence>
<protein>
    <submittedName>
        <fullName evidence="3">GNAT family N-acetyltransferase</fullName>
    </submittedName>
</protein>
<dbReference type="Gene3D" id="3.40.630.30">
    <property type="match status" value="1"/>
</dbReference>
<feature type="transmembrane region" description="Helical" evidence="1">
    <location>
        <begin position="51"/>
        <end position="71"/>
    </location>
</feature>
<organism evidence="3 4">
    <name type="scientific">Ensifer oleiphilus</name>
    <dbReference type="NCBI Taxonomy" id="2742698"/>
    <lineage>
        <taxon>Bacteria</taxon>
        <taxon>Pseudomonadati</taxon>
        <taxon>Pseudomonadota</taxon>
        <taxon>Alphaproteobacteria</taxon>
        <taxon>Hyphomicrobiales</taxon>
        <taxon>Rhizobiaceae</taxon>
        <taxon>Sinorhizobium/Ensifer group</taxon>
        <taxon>Ensifer</taxon>
    </lineage>
</organism>
<comment type="caution">
    <text evidence="3">The sequence shown here is derived from an EMBL/GenBank/DDBJ whole genome shotgun (WGS) entry which is preliminary data.</text>
</comment>
<gene>
    <name evidence="3" type="ORF">HT585_08940</name>
</gene>
<keyword evidence="1" id="KW-0812">Transmembrane</keyword>
<accession>A0A7Y6Q4N4</accession>
<evidence type="ECO:0000259" key="2">
    <source>
        <dbReference type="PROSITE" id="PS51186"/>
    </source>
</evidence>
<dbReference type="Pfam" id="PF00583">
    <property type="entry name" value="Acetyltransf_1"/>
    <property type="match status" value="1"/>
</dbReference>